<evidence type="ECO:0000313" key="13">
    <source>
        <dbReference type="Proteomes" id="UP000053784"/>
    </source>
</evidence>
<dbReference type="STRING" id="1179155.CF67_14061"/>
<evidence type="ECO:0000256" key="5">
    <source>
        <dbReference type="ARBA" id="ARBA00022806"/>
    </source>
</evidence>
<proteinExistence type="inferred from homology"/>
<dbReference type="GO" id="GO:0009338">
    <property type="term" value="C:exodeoxyribonuclease V complex"/>
    <property type="evidence" value="ECO:0007669"/>
    <property type="project" value="InterPro"/>
</dbReference>
<comment type="miscellaneous">
    <text evidence="10">In the RecBCD complex, RecB has a slow 3'-5' helicase, an exonuclease activity and loads RecA onto ssDNA, RecD has a fast 5'-3' helicase activity, while RecC stimulates the ATPase and processivity of the RecB helicase and contributes to recognition of the Chi site.</text>
</comment>
<protein>
    <recommendedName>
        <fullName evidence="10">RecBCD enzyme subunit RecC</fullName>
    </recommendedName>
    <alternativeName>
        <fullName evidence="10">Exonuclease V subunit RecC</fullName>
        <shortName evidence="10">ExoV subunit RecC</shortName>
    </alternativeName>
    <alternativeName>
        <fullName evidence="10">Helicase/nuclease RecBCD subunit RecC</fullName>
    </alternativeName>
</protein>
<evidence type="ECO:0000256" key="4">
    <source>
        <dbReference type="ARBA" id="ARBA00022801"/>
    </source>
</evidence>
<dbReference type="Gene3D" id="3.40.50.10930">
    <property type="match status" value="1"/>
</dbReference>
<dbReference type="GO" id="GO:0003678">
    <property type="term" value="F:DNA helicase activity"/>
    <property type="evidence" value="ECO:0007669"/>
    <property type="project" value="UniProtKB-UniRule"/>
</dbReference>
<gene>
    <name evidence="10 12" type="primary">recC</name>
    <name evidence="12" type="ORF">CF67_14061</name>
</gene>
<dbReference type="Pfam" id="PF17946">
    <property type="entry name" value="RecC_C"/>
    <property type="match status" value="1"/>
</dbReference>
<dbReference type="AlphaFoldDB" id="A0A084CP29"/>
<reference evidence="12 13" key="1">
    <citation type="submission" date="2014-03" db="EMBL/GenBank/DDBJ databases">
        <title>Selection and divergence in the genomes of co-occurring obligate luminous symbionts with specific hosts.</title>
        <authorList>
            <person name="Hendry T.A."/>
            <person name="de Wet J.R."/>
            <person name="Dunlap P.V."/>
        </authorList>
    </citation>
    <scope>NUCLEOTIDE SEQUENCE [LARGE SCALE GENOMIC DNA]</scope>
    <source>
        <strain evidence="12 13">Ppalp.1</strain>
    </source>
</reference>
<keyword evidence="1 10" id="KW-0540">Nuclease</keyword>
<dbReference type="Pfam" id="PF04257">
    <property type="entry name" value="Exonuc_V_gamma"/>
    <property type="match status" value="1"/>
</dbReference>
<evidence type="ECO:0000256" key="1">
    <source>
        <dbReference type="ARBA" id="ARBA00022722"/>
    </source>
</evidence>
<keyword evidence="9 10" id="KW-0234">DNA repair</keyword>
<keyword evidence="2 10" id="KW-0547">Nucleotide-binding</keyword>
<dbReference type="OrthoDB" id="9762834at2"/>
<dbReference type="eggNOG" id="COG1330">
    <property type="taxonomic scope" value="Bacteria"/>
</dbReference>
<evidence type="ECO:0000256" key="9">
    <source>
        <dbReference type="ARBA" id="ARBA00023204"/>
    </source>
</evidence>
<dbReference type="HAMAP" id="MF_01486">
    <property type="entry name" value="RecC"/>
    <property type="match status" value="1"/>
</dbReference>
<dbReference type="Gene3D" id="1.10.10.160">
    <property type="match status" value="1"/>
</dbReference>
<dbReference type="InterPro" id="IPR006697">
    <property type="entry name" value="RecC"/>
</dbReference>
<dbReference type="GO" id="GO:0000724">
    <property type="term" value="P:double-strand break repair via homologous recombination"/>
    <property type="evidence" value="ECO:0007669"/>
    <property type="project" value="UniProtKB-UniRule"/>
</dbReference>
<dbReference type="EMBL" id="JGVK01000006">
    <property type="protein sequence ID" value="KEY91558.1"/>
    <property type="molecule type" value="Genomic_DNA"/>
</dbReference>
<evidence type="ECO:0000256" key="7">
    <source>
        <dbReference type="ARBA" id="ARBA00022840"/>
    </source>
</evidence>
<dbReference type="InterPro" id="IPR011335">
    <property type="entry name" value="Restrct_endonuc-II-like"/>
</dbReference>
<dbReference type="SUPFAM" id="SSF52540">
    <property type="entry name" value="P-loop containing nucleoside triphosphate hydrolases"/>
    <property type="match status" value="2"/>
</dbReference>
<evidence type="ECO:0000256" key="10">
    <source>
        <dbReference type="HAMAP-Rule" id="MF_01486"/>
    </source>
</evidence>
<dbReference type="GO" id="GO:0003677">
    <property type="term" value="F:DNA binding"/>
    <property type="evidence" value="ECO:0007669"/>
    <property type="project" value="UniProtKB-UniRule"/>
</dbReference>
<evidence type="ECO:0000313" key="12">
    <source>
        <dbReference type="EMBL" id="KEY91558.1"/>
    </source>
</evidence>
<dbReference type="Proteomes" id="UP000053784">
    <property type="component" value="Unassembled WGS sequence"/>
</dbReference>
<dbReference type="Gene3D" id="3.40.50.300">
    <property type="entry name" value="P-loop containing nucleotide triphosphate hydrolases"/>
    <property type="match status" value="2"/>
</dbReference>
<evidence type="ECO:0000256" key="6">
    <source>
        <dbReference type="ARBA" id="ARBA00022839"/>
    </source>
</evidence>
<dbReference type="InterPro" id="IPR013986">
    <property type="entry name" value="DExx_box_DNA_helicase_dom_sf"/>
</dbReference>
<keyword evidence="4 10" id="KW-0378">Hydrolase</keyword>
<comment type="similarity">
    <text evidence="10">Belongs to the RecC family.</text>
</comment>
<organism evidence="12 13">
    <name type="scientific">Candidatus Photodesmus blepharonis</name>
    <dbReference type="NCBI Taxonomy" id="1179155"/>
    <lineage>
        <taxon>Bacteria</taxon>
        <taxon>Pseudomonadati</taxon>
        <taxon>Pseudomonadota</taxon>
        <taxon>Gammaproteobacteria</taxon>
        <taxon>Vibrionales</taxon>
        <taxon>Vibrionaceae</taxon>
        <taxon>Candidatus Photodesmus</taxon>
    </lineage>
</organism>
<comment type="function">
    <text evidence="10">A helicase/nuclease that prepares dsDNA breaks (DSB) for recombinational DNA repair. Binds to DSBs and unwinds DNA via a highly rapid and processive ATP-dependent bidirectional helicase activity. Unwinds dsDNA until it encounters a Chi (crossover hotspot instigator) sequence from the 3' direction. Cuts ssDNA a few nucleotides 3' to the Chi site. The properties and activities of the enzyme are changed at Chi. The Chi-altered holoenzyme produces a long 3'-ssDNA overhang and facilitates RecA-binding to the ssDNA for homologous DNA recombination and repair. Holoenzyme degrades any linearized DNA that is unable to undergo homologous recombination. In the holoenzyme this subunit recognizes the wild-type Chi sequence, and when added to isolated RecB increases its ATP-dependent helicase processivity.</text>
</comment>
<comment type="caution">
    <text evidence="12">The sequence shown here is derived from an EMBL/GenBank/DDBJ whole genome shotgun (WGS) entry which is preliminary data.</text>
</comment>
<keyword evidence="5 10" id="KW-0347">Helicase</keyword>
<keyword evidence="13" id="KW-1185">Reference proteome</keyword>
<keyword evidence="3 10" id="KW-0227">DNA damage</keyword>
<sequence>MFIVYHSNSVESLKILLVNLIKNAPLSNPFDKEHILVQSLGISQWLKIELAKELGVAANIHFSLPSAYIWEMFTQFLPYVPKYSAFSREAITWKLMSILPSVLGNSEFDAVRRYLKEDDNACKVYQLSEKIADIFDRYMIYRPEWIISWEQNIPVLELDGEHFWQSILWRKLCQHTLNQGQLHYHRANLYSSFIKKIMNDPIDISSLPNRLFVFSIASFPPYYLDTLKALGKHIDVHLMFNNPCRYYWGDIRDRKYLTKKSYEHCDNQGVHFHRESSRFKKTSKNIWTHSDGLHMQHAVGNSLLASMGKLGRDSLYFLSQVETEGYDFFIDIERDTLLHHIQADILNLEEHQNDQQLDSSHHKKVIKLGDFSLSVHVCHTPMREIEVLHDRLLTIFDSESTIKPRDIVVMVADINSYAPLIQAVFASASSKHYIPYSISDHNAKKENPILSVFMQLITLPNMRCLASELLALLEIPVIMKKFQIDEDEFLIIQKWVRETGIRWGLDSEMAREFDLPVSEENTWKFGIARMLLGYAMSESSGLFNLAGTLVSPYDEVQCTEVKLVGKLSYFIEKINLYRRLLSQTQSIDSWCRVISNLLNDFFSVGLEEEIALQLIRDSIGQLKEQINHAAYQQDITPIIIIQYLEKKFSSEHISQHFLTGQVNFCTMIPMCSIPFKVVCLLGMNDGVYPRSVPPESFDLMIGRTKHGDRSRRDEDCYLFLEAIRSAQQVFYVSYVGRSIQDNTECFPSVLVSELMDYCCQNYCLKGTEALSSDDSAVKLLQSLVFQYGIAAFSPSSFTGRTGSYVKEWIPAVRVQVQKGERVEDNQKRSFSEPLFGVTYLLELNLLELQKFWFLPVQYFFNRRLNIKLDPVLSIVEDDEPFSLSALESYRMRTELLDTLFKKWSETHSRFFDEDRVVLEFMKRQRAQGRLPPGVYGDIEFEINRMQVQVLLNTVMCLCDFKQEDINVNIILDISRNGKSVHLTGRIKQNYQFCLVRYRTGKIRSQDYLSAWIDHLVMSTIGYSKSTHIVGYDRKNGLEHFIYPRIDDLTQAKSLLEELICLFYQGISQPLAYFPRTALMGIEAGFHRGCWVNDERKSLKKMADTFNDSYASIGEGSNVYIARVWPKWNSELAVQARSLSNLVIKTPRLMKKNIDDIK</sequence>
<dbReference type="PANTHER" id="PTHR30591:SF1">
    <property type="entry name" value="RECBCD ENZYME SUBUNIT RECC"/>
    <property type="match status" value="1"/>
</dbReference>
<evidence type="ECO:0000259" key="11">
    <source>
        <dbReference type="Pfam" id="PF17946"/>
    </source>
</evidence>
<dbReference type="GO" id="GO:0005524">
    <property type="term" value="F:ATP binding"/>
    <property type="evidence" value="ECO:0007669"/>
    <property type="project" value="UniProtKB-UniRule"/>
</dbReference>
<dbReference type="PIRSF" id="PIRSF000980">
    <property type="entry name" value="RecC"/>
    <property type="match status" value="1"/>
</dbReference>
<feature type="domain" description="RecC C-terminal" evidence="11">
    <location>
        <begin position="842"/>
        <end position="1083"/>
    </location>
</feature>
<dbReference type="Gene3D" id="1.10.10.990">
    <property type="match status" value="1"/>
</dbReference>
<dbReference type="GO" id="GO:0008854">
    <property type="term" value="F:exodeoxyribonuclease V activity"/>
    <property type="evidence" value="ECO:0007669"/>
    <property type="project" value="InterPro"/>
</dbReference>
<name>A0A084CP29_9GAMM</name>
<keyword evidence="7 10" id="KW-0067">ATP-binding</keyword>
<keyword evidence="6 10" id="KW-0269">Exonuclease</keyword>
<dbReference type="InterPro" id="IPR027417">
    <property type="entry name" value="P-loop_NTPase"/>
</dbReference>
<dbReference type="SUPFAM" id="SSF52980">
    <property type="entry name" value="Restriction endonuclease-like"/>
    <property type="match status" value="1"/>
</dbReference>
<evidence type="ECO:0000256" key="2">
    <source>
        <dbReference type="ARBA" id="ARBA00022741"/>
    </source>
</evidence>
<dbReference type="RefSeq" id="WP_034413237.1">
    <property type="nucleotide sequence ID" value="NZ_JGVK01000006.1"/>
</dbReference>
<dbReference type="InterPro" id="IPR041500">
    <property type="entry name" value="RecC_C"/>
</dbReference>
<evidence type="ECO:0000256" key="3">
    <source>
        <dbReference type="ARBA" id="ARBA00022763"/>
    </source>
</evidence>
<dbReference type="PANTHER" id="PTHR30591">
    <property type="entry name" value="RECBCD ENZYME SUBUNIT RECC"/>
    <property type="match status" value="1"/>
</dbReference>
<keyword evidence="8 10" id="KW-0238">DNA-binding</keyword>
<comment type="subunit">
    <text evidence="10">Heterotrimer of RecB, RecC and RecD. All subunits contribute to DNA-binding.</text>
</comment>
<evidence type="ECO:0000256" key="8">
    <source>
        <dbReference type="ARBA" id="ARBA00023125"/>
    </source>
</evidence>
<dbReference type="NCBIfam" id="TIGR01450">
    <property type="entry name" value="recC"/>
    <property type="match status" value="1"/>
</dbReference>
<dbReference type="CDD" id="cd22353">
    <property type="entry name" value="RecC_C-like"/>
    <property type="match status" value="1"/>
</dbReference>
<accession>A0A084CP29</accession>